<dbReference type="RefSeq" id="WP_343938449.1">
    <property type="nucleotide sequence ID" value="NZ_BAAABU010000024.1"/>
</dbReference>
<keyword evidence="3" id="KW-1185">Reference proteome</keyword>
<keyword evidence="1" id="KW-0472">Membrane</keyword>
<gene>
    <name evidence="2" type="ORF">GCM10010492_66480</name>
</gene>
<keyword evidence="1" id="KW-1133">Transmembrane helix</keyword>
<accession>A0ABP3E977</accession>
<organism evidence="2 3">
    <name type="scientific">Saccharothrix mutabilis subsp. mutabilis</name>
    <dbReference type="NCBI Taxonomy" id="66855"/>
    <lineage>
        <taxon>Bacteria</taxon>
        <taxon>Bacillati</taxon>
        <taxon>Actinomycetota</taxon>
        <taxon>Actinomycetes</taxon>
        <taxon>Pseudonocardiales</taxon>
        <taxon>Pseudonocardiaceae</taxon>
        <taxon>Saccharothrix</taxon>
    </lineage>
</organism>
<feature type="transmembrane region" description="Helical" evidence="1">
    <location>
        <begin position="119"/>
        <end position="141"/>
    </location>
</feature>
<keyword evidence="1" id="KW-0812">Transmembrane</keyword>
<reference evidence="3" key="1">
    <citation type="journal article" date="2019" name="Int. J. Syst. Evol. Microbiol.">
        <title>The Global Catalogue of Microorganisms (GCM) 10K type strain sequencing project: providing services to taxonomists for standard genome sequencing and annotation.</title>
        <authorList>
            <consortium name="The Broad Institute Genomics Platform"/>
            <consortium name="The Broad Institute Genome Sequencing Center for Infectious Disease"/>
            <person name="Wu L."/>
            <person name="Ma J."/>
        </authorList>
    </citation>
    <scope>NUCLEOTIDE SEQUENCE [LARGE SCALE GENOMIC DNA]</scope>
    <source>
        <strain evidence="3">JCM 3380</strain>
    </source>
</reference>
<comment type="caution">
    <text evidence="2">The sequence shown here is derived from an EMBL/GenBank/DDBJ whole genome shotgun (WGS) entry which is preliminary data.</text>
</comment>
<dbReference type="EMBL" id="BAAABU010000024">
    <property type="protein sequence ID" value="GAA0256278.1"/>
    <property type="molecule type" value="Genomic_DNA"/>
</dbReference>
<name>A0ABP3E977_9PSEU</name>
<evidence type="ECO:0000313" key="3">
    <source>
        <dbReference type="Proteomes" id="UP001500416"/>
    </source>
</evidence>
<evidence type="ECO:0000313" key="2">
    <source>
        <dbReference type="EMBL" id="GAA0256278.1"/>
    </source>
</evidence>
<evidence type="ECO:0000256" key="1">
    <source>
        <dbReference type="SAM" id="Phobius"/>
    </source>
</evidence>
<protein>
    <recommendedName>
        <fullName evidence="4">DUF3592 domain-containing protein</fullName>
    </recommendedName>
</protein>
<evidence type="ECO:0008006" key="4">
    <source>
        <dbReference type="Google" id="ProtNLM"/>
    </source>
</evidence>
<dbReference type="Proteomes" id="UP001500416">
    <property type="component" value="Unassembled WGS sequence"/>
</dbReference>
<feature type="transmembrane region" description="Helical" evidence="1">
    <location>
        <begin position="12"/>
        <end position="28"/>
    </location>
</feature>
<proteinExistence type="predicted"/>
<sequence length="157" mass="17967">MTPRPWHRKRRVLGLLILLCVYVMLFLYDGVRWGDKPENTADAVGRNVRCEASGFHLGLVHDCSVTFEWEGKTYTSSFRHEITPADIGREVPIKMTSKAPRTGYPRFIVARAYDGPPELLLPISWFLLFVTAIVLMFRIFAVTNSLNRERQQGQTAP</sequence>